<keyword evidence="13" id="KW-0812">Transmembrane</keyword>
<keyword evidence="9" id="KW-0479">Metal-binding</keyword>
<dbReference type="InterPro" id="IPR036400">
    <property type="entry name" value="Cyt_B5-like_heme/steroid_sf"/>
</dbReference>
<dbReference type="PANTHER" id="PTHR19372:SF7">
    <property type="entry name" value="SULFITE OXIDASE, MITOCHONDRIAL"/>
    <property type="match status" value="1"/>
</dbReference>
<evidence type="ECO:0000313" key="15">
    <source>
        <dbReference type="EMBL" id="CAD7441044.1"/>
    </source>
</evidence>
<dbReference type="SUPFAM" id="SSF56524">
    <property type="entry name" value="Oxidoreductase molybdopterin-binding domain"/>
    <property type="match status" value="1"/>
</dbReference>
<evidence type="ECO:0000256" key="2">
    <source>
        <dbReference type="ARBA" id="ARBA00001970"/>
    </source>
</evidence>
<dbReference type="GO" id="GO:0019902">
    <property type="term" value="F:phosphatase binding"/>
    <property type="evidence" value="ECO:0007669"/>
    <property type="project" value="InterPro"/>
</dbReference>
<dbReference type="FunFam" id="3.10.120.10:FF:000007">
    <property type="entry name" value="Sulfite oxidase, mitochondrial"/>
    <property type="match status" value="1"/>
</dbReference>
<comment type="cofactor">
    <cofactor evidence="2">
        <name>heme b</name>
        <dbReference type="ChEBI" id="CHEBI:60344"/>
    </cofactor>
</comment>
<comment type="subcellular location">
    <subcellularLocation>
        <location evidence="3">Mitochondrion intermembrane space</location>
    </subcellularLocation>
</comment>
<feature type="transmembrane region" description="Helical" evidence="13">
    <location>
        <begin position="63"/>
        <end position="81"/>
    </location>
</feature>
<dbReference type="Pfam" id="PF00174">
    <property type="entry name" value="Oxidored_molyb"/>
    <property type="match status" value="1"/>
</dbReference>
<evidence type="ECO:0000256" key="6">
    <source>
        <dbReference type="ARBA" id="ARBA00012505"/>
    </source>
</evidence>
<dbReference type="Gene3D" id="3.90.420.10">
    <property type="entry name" value="Oxidoreductase, molybdopterin-binding domain"/>
    <property type="match status" value="1"/>
</dbReference>
<proteinExistence type="predicted"/>
<evidence type="ECO:0000256" key="13">
    <source>
        <dbReference type="SAM" id="Phobius"/>
    </source>
</evidence>
<dbReference type="InterPro" id="IPR026142">
    <property type="entry name" value="Pro_pase_1_reg_su_36"/>
</dbReference>
<evidence type="ECO:0000256" key="5">
    <source>
        <dbReference type="ARBA" id="ARBA00004971"/>
    </source>
</evidence>
<evidence type="ECO:0000256" key="7">
    <source>
        <dbReference type="ARBA" id="ARBA00022505"/>
    </source>
</evidence>
<dbReference type="EMBL" id="OD565173">
    <property type="protein sequence ID" value="CAD7441044.1"/>
    <property type="molecule type" value="Genomic_DNA"/>
</dbReference>
<dbReference type="SUPFAM" id="SSF55856">
    <property type="entry name" value="Cytochrome b5-like heme/steroid binding domain"/>
    <property type="match status" value="1"/>
</dbReference>
<dbReference type="InterPro" id="IPR005066">
    <property type="entry name" value="MoCF_OxRdtse_dimer"/>
</dbReference>
<gene>
    <name evidence="15" type="ORF">TBIB3V08_LOCUS3518</name>
</gene>
<organism evidence="15">
    <name type="scientific">Timema bartmani</name>
    <dbReference type="NCBI Taxonomy" id="61472"/>
    <lineage>
        <taxon>Eukaryota</taxon>
        <taxon>Metazoa</taxon>
        <taxon>Ecdysozoa</taxon>
        <taxon>Arthropoda</taxon>
        <taxon>Hexapoda</taxon>
        <taxon>Insecta</taxon>
        <taxon>Pterygota</taxon>
        <taxon>Neoptera</taxon>
        <taxon>Polyneoptera</taxon>
        <taxon>Phasmatodea</taxon>
        <taxon>Timematodea</taxon>
        <taxon>Timematoidea</taxon>
        <taxon>Timematidae</taxon>
        <taxon>Timema</taxon>
    </lineage>
</organism>
<dbReference type="GO" id="GO:0043546">
    <property type="term" value="F:molybdopterin cofactor binding"/>
    <property type="evidence" value="ECO:0007669"/>
    <property type="project" value="TreeGrafter"/>
</dbReference>
<keyword evidence="7" id="KW-0500">Molybdenum</keyword>
<feature type="domain" description="Cytochrome b5 heme-binding" evidence="14">
    <location>
        <begin position="127"/>
        <end position="206"/>
    </location>
</feature>
<dbReference type="SUPFAM" id="SSF81296">
    <property type="entry name" value="E set domains"/>
    <property type="match status" value="1"/>
</dbReference>
<evidence type="ECO:0000256" key="3">
    <source>
        <dbReference type="ARBA" id="ARBA00004569"/>
    </source>
</evidence>
<protein>
    <recommendedName>
        <fullName evidence="6">sulfite oxidase</fullName>
        <ecNumber evidence="6">1.8.3.1</ecNumber>
    </recommendedName>
</protein>
<evidence type="ECO:0000256" key="8">
    <source>
        <dbReference type="ARBA" id="ARBA00022617"/>
    </source>
</evidence>
<dbReference type="Pfam" id="PF03404">
    <property type="entry name" value="Mo-co_dimer"/>
    <property type="match status" value="1"/>
</dbReference>
<dbReference type="Gene3D" id="2.60.40.650">
    <property type="match status" value="1"/>
</dbReference>
<dbReference type="AlphaFoldDB" id="A0A7R9EVC0"/>
<comment type="pathway">
    <text evidence="4">Sulfur metabolism.</text>
</comment>
<dbReference type="EC" id="1.8.3.1" evidence="6"/>
<dbReference type="InterPro" id="IPR000572">
    <property type="entry name" value="OxRdtase_Mopterin-bd_dom"/>
</dbReference>
<keyword evidence="8" id="KW-0349">Heme</keyword>
<evidence type="ECO:0000256" key="1">
    <source>
        <dbReference type="ARBA" id="ARBA00001924"/>
    </source>
</evidence>
<dbReference type="InterPro" id="IPR001199">
    <property type="entry name" value="Cyt_B5-like_heme/steroid-bd"/>
</dbReference>
<dbReference type="Gene3D" id="3.10.120.10">
    <property type="entry name" value="Cytochrome b5-like heme/steroid binding domain"/>
    <property type="match status" value="1"/>
</dbReference>
<name>A0A7R9EVC0_9NEOP</name>
<dbReference type="PANTHER" id="PTHR19372">
    <property type="entry name" value="SULFITE REDUCTASE"/>
    <property type="match status" value="1"/>
</dbReference>
<evidence type="ECO:0000256" key="10">
    <source>
        <dbReference type="ARBA" id="ARBA00023002"/>
    </source>
</evidence>
<dbReference type="InterPro" id="IPR036374">
    <property type="entry name" value="OxRdtase_Mopterin-bd_sf"/>
</dbReference>
<accession>A0A7R9EVC0</accession>
<dbReference type="Pfam" id="PF00173">
    <property type="entry name" value="Cyt-b5"/>
    <property type="match status" value="1"/>
</dbReference>
<dbReference type="GO" id="GO:0008482">
    <property type="term" value="F:sulfite oxidase activity"/>
    <property type="evidence" value="ECO:0007669"/>
    <property type="project" value="UniProtKB-EC"/>
</dbReference>
<dbReference type="SMART" id="SM01117">
    <property type="entry name" value="Cyt-b5"/>
    <property type="match status" value="1"/>
</dbReference>
<keyword evidence="10" id="KW-0560">Oxidoreductase</keyword>
<dbReference type="InterPro" id="IPR008335">
    <property type="entry name" value="Mopterin_OxRdtase_euk"/>
</dbReference>
<dbReference type="GO" id="GO:0005758">
    <property type="term" value="C:mitochondrial intermembrane space"/>
    <property type="evidence" value="ECO:0007669"/>
    <property type="project" value="UniProtKB-SubCell"/>
</dbReference>
<dbReference type="InterPro" id="IPR014756">
    <property type="entry name" value="Ig_E-set"/>
</dbReference>
<dbReference type="GO" id="GO:0030151">
    <property type="term" value="F:molybdenum ion binding"/>
    <property type="evidence" value="ECO:0007669"/>
    <property type="project" value="InterPro"/>
</dbReference>
<dbReference type="UniPathway" id="UPA00096"/>
<keyword evidence="11" id="KW-0408">Iron</keyword>
<dbReference type="GO" id="GO:0020037">
    <property type="term" value="F:heme binding"/>
    <property type="evidence" value="ECO:0007669"/>
    <property type="project" value="TreeGrafter"/>
</dbReference>
<evidence type="ECO:0000256" key="4">
    <source>
        <dbReference type="ARBA" id="ARBA00004678"/>
    </source>
</evidence>
<dbReference type="PROSITE" id="PS50255">
    <property type="entry name" value="CYTOCHROME_B5_2"/>
    <property type="match status" value="1"/>
</dbReference>
<evidence type="ECO:0000256" key="12">
    <source>
        <dbReference type="ARBA" id="ARBA00023128"/>
    </source>
</evidence>
<evidence type="ECO:0000259" key="14">
    <source>
        <dbReference type="PROSITE" id="PS50255"/>
    </source>
</evidence>
<comment type="pathway">
    <text evidence="5">Energy metabolism; sulfur metabolism.</text>
</comment>
<evidence type="ECO:0000256" key="9">
    <source>
        <dbReference type="ARBA" id="ARBA00022723"/>
    </source>
</evidence>
<dbReference type="FunFam" id="3.90.420.10:FF:000002">
    <property type="entry name" value="sulfite oxidase, mitochondrial"/>
    <property type="match status" value="1"/>
</dbReference>
<dbReference type="GO" id="GO:0006790">
    <property type="term" value="P:sulfur compound metabolic process"/>
    <property type="evidence" value="ECO:0007669"/>
    <property type="project" value="UniProtKB-UniPathway"/>
</dbReference>
<keyword evidence="13" id="KW-1133">Transmembrane helix</keyword>
<dbReference type="Pfam" id="PF14895">
    <property type="entry name" value="PPPI_inhib"/>
    <property type="match status" value="1"/>
</dbReference>
<sequence length="1016" mass="115868">MISHILLGPSIYQRSILLRACGFSLHRGHPQGYLACLLLKRDLNGARCKPPTPKPTIKFPRKYIYMGLGGLFLAGVGFVLYNNFGGLEGLIPPELVSTEYGPVDCPCHKEGATEAKEHHYIPIDGTLPFFTLEELRKHTTAQSKIWISLDQGVFDITDYIEQHPEDSKILMMAAGGPLDPFLHMYPIYKEPQVLDLLTKHRIGNLTKEDAKNIDPNDPFSHEPKRHPAMKVVMDKPFNAEPPADILAEHYITPNELFFVRNNLPLPPPVDEKIHKVQISGKGLKTLNIPLNDIKTKFKKHVVTSTIHCVGLRRKEMSQHKPTESLQWDQGCIGTANWGGTRLCEFLEAAGFNKENSSVKHVIFEGLDSDSKKRNYCTSIPIERAIDPDCDVLLAYEMNGKPLSRDHGHPLRVIVPGVAGARQVKYLAKITLSEKEPNSQWQQLLNKAFPPGMDASNLDTTSMPAIQETPVTSAITNLMEGDTIKLHGGKISVKGYAYSGGGSPILRVDASSDEGKTWHTANISYHHKEKKYPHHWTWSLWDIKLPVLAGAKEKGSFFHTPAMTAQQHNLKINHNGGPKPKHPMKQSSGVDVHTKLLGGSKSSLDIKFRDSVDVLEQIQFRRHLQRRMRSEEEEVVMLQELGRLNLEEVNPHLRGGRMENHLGKTTLSSPDRDSNLDLPVLGNRAKHDWRDIKDVVLFQVLSPLPARFIDLFHTNTVDRFLRALIVYVQYFLQVYDEILLRHRENLHKLHHPNILKIENKMQETLSELRGMVGREYTSILLGCDEVKKFHHMANRMNTSQGEQDVRLFELLYRMCTRIVWIALQRRYLNLIELELNRLFRTDEFTHEDQILSGVAMKEHRRLLLQSPAIAELIRGSQDYRLLGTGYVHLDTNDQKIISLQQTYTTPEEVLGFVKMVVGILGLPRKNFDAMLVQRMDTQDMRSIKSKTMIKASTHKLSYVKQYVEFELPEAGVAEPIPAEFPRYHYTFPSTPPDDMEASRLKWRKYMAHMQRILLSRV</sequence>
<evidence type="ECO:0000256" key="11">
    <source>
        <dbReference type="ARBA" id="ARBA00023004"/>
    </source>
</evidence>
<dbReference type="PRINTS" id="PR00407">
    <property type="entry name" value="EUMOPTERIN"/>
</dbReference>
<keyword evidence="12" id="KW-0496">Mitochondrion</keyword>
<comment type="cofactor">
    <cofactor evidence="1">
        <name>Mo-molybdopterin</name>
        <dbReference type="ChEBI" id="CHEBI:71302"/>
    </cofactor>
</comment>
<reference evidence="15" key="1">
    <citation type="submission" date="2020-11" db="EMBL/GenBank/DDBJ databases">
        <authorList>
            <person name="Tran Van P."/>
        </authorList>
    </citation>
    <scope>NUCLEOTIDE SEQUENCE</scope>
</reference>
<keyword evidence="13" id="KW-0472">Membrane</keyword>